<comment type="caution">
    <text evidence="7">The sequence shown here is derived from an EMBL/GenBank/DDBJ whole genome shotgun (WGS) entry which is preliminary data.</text>
</comment>
<sequence length="273" mass="30181">MTYAPAQSARSTHPHDDAPDTAAAFARIATLPDGPEKSALRQEVVCAWMPMAVRLARRYRHRGESFEDLVQVAHLGLVKAVTRFDPGRGAAFQSFAVPTILGAMKRHFRDGLWGVHVPRRVQELRMKVRAAGQELGCSLDARGPSVREIATCTGLTEAEVRLGQGALESFALLSLDAGPVYFHDGRSLADTLGEVEPGFDWIVDREALRPLLTALPERERQILYLTFFREMTQRSIAERFGISQMHVSRLISVTCARLRDQVMADTDGLGKAS</sequence>
<dbReference type="InterPro" id="IPR036388">
    <property type="entry name" value="WH-like_DNA-bd_sf"/>
</dbReference>
<keyword evidence="1" id="KW-0805">Transcription regulation</keyword>
<feature type="domain" description="RNA polymerase sigma-70 region 4" evidence="6">
    <location>
        <begin position="212"/>
        <end position="259"/>
    </location>
</feature>
<gene>
    <name evidence="7" type="ORF">ACFQVC_31035</name>
</gene>
<dbReference type="PANTHER" id="PTHR30385:SF4">
    <property type="entry name" value="RNA POLYMERASE SIGMA-E FACTOR"/>
    <property type="match status" value="1"/>
</dbReference>
<dbReference type="InterPro" id="IPR000943">
    <property type="entry name" value="RNA_pol_sigma70"/>
</dbReference>
<dbReference type="PANTHER" id="PTHR30385">
    <property type="entry name" value="SIGMA FACTOR F FLAGELLAR"/>
    <property type="match status" value="1"/>
</dbReference>
<dbReference type="Pfam" id="PF04545">
    <property type="entry name" value="Sigma70_r4"/>
    <property type="match status" value="1"/>
</dbReference>
<evidence type="ECO:0000259" key="6">
    <source>
        <dbReference type="Pfam" id="PF04545"/>
    </source>
</evidence>
<protein>
    <submittedName>
        <fullName evidence="7">SigB/SigF/SigG family RNA polymerase sigma factor</fullName>
    </submittedName>
</protein>
<organism evidence="7 8">
    <name type="scientific">Streptomyces monticola</name>
    <dbReference type="NCBI Taxonomy" id="2666263"/>
    <lineage>
        <taxon>Bacteria</taxon>
        <taxon>Bacillati</taxon>
        <taxon>Actinomycetota</taxon>
        <taxon>Actinomycetes</taxon>
        <taxon>Kitasatosporales</taxon>
        <taxon>Streptomycetaceae</taxon>
        <taxon>Streptomyces</taxon>
    </lineage>
</organism>
<reference evidence="8" key="1">
    <citation type="journal article" date="2019" name="Int. J. Syst. Evol. Microbiol.">
        <title>The Global Catalogue of Microorganisms (GCM) 10K type strain sequencing project: providing services to taxonomists for standard genome sequencing and annotation.</title>
        <authorList>
            <consortium name="The Broad Institute Genomics Platform"/>
            <consortium name="The Broad Institute Genome Sequencing Center for Infectious Disease"/>
            <person name="Wu L."/>
            <person name="Ma J."/>
        </authorList>
    </citation>
    <scope>NUCLEOTIDE SEQUENCE [LARGE SCALE GENOMIC DNA]</scope>
    <source>
        <strain evidence="8">SYNS20</strain>
    </source>
</reference>
<dbReference type="InterPro" id="IPR007627">
    <property type="entry name" value="RNA_pol_sigma70_r2"/>
</dbReference>
<dbReference type="SUPFAM" id="SSF88946">
    <property type="entry name" value="Sigma2 domain of RNA polymerase sigma factors"/>
    <property type="match status" value="1"/>
</dbReference>
<dbReference type="InterPro" id="IPR014322">
    <property type="entry name" value="RNA_pol_sigma-B/F/G"/>
</dbReference>
<dbReference type="NCBIfam" id="TIGR02980">
    <property type="entry name" value="SigBFG"/>
    <property type="match status" value="1"/>
</dbReference>
<dbReference type="EMBL" id="JBHTCF010000016">
    <property type="protein sequence ID" value="MFC7308640.1"/>
    <property type="molecule type" value="Genomic_DNA"/>
</dbReference>
<dbReference type="InterPro" id="IPR007630">
    <property type="entry name" value="RNA_pol_sigma70_r4"/>
</dbReference>
<keyword evidence="8" id="KW-1185">Reference proteome</keyword>
<evidence type="ECO:0000256" key="3">
    <source>
        <dbReference type="ARBA" id="ARBA00023125"/>
    </source>
</evidence>
<dbReference type="Gene3D" id="1.20.120.1810">
    <property type="match status" value="1"/>
</dbReference>
<dbReference type="Pfam" id="PF04542">
    <property type="entry name" value="Sigma70_r2"/>
    <property type="match status" value="1"/>
</dbReference>
<dbReference type="CDD" id="cd06171">
    <property type="entry name" value="Sigma70_r4"/>
    <property type="match status" value="1"/>
</dbReference>
<accession>A0ABW2JR49</accession>
<dbReference type="InterPro" id="IPR014284">
    <property type="entry name" value="RNA_pol_sigma-70_dom"/>
</dbReference>
<evidence type="ECO:0000256" key="2">
    <source>
        <dbReference type="ARBA" id="ARBA00023082"/>
    </source>
</evidence>
<keyword evidence="2" id="KW-0731">Sigma factor</keyword>
<dbReference type="Gene3D" id="1.10.10.10">
    <property type="entry name" value="Winged helix-like DNA-binding domain superfamily/Winged helix DNA-binding domain"/>
    <property type="match status" value="2"/>
</dbReference>
<evidence type="ECO:0000259" key="5">
    <source>
        <dbReference type="Pfam" id="PF04542"/>
    </source>
</evidence>
<dbReference type="InterPro" id="IPR013324">
    <property type="entry name" value="RNA_pol_sigma_r3/r4-like"/>
</dbReference>
<evidence type="ECO:0000256" key="1">
    <source>
        <dbReference type="ARBA" id="ARBA00023015"/>
    </source>
</evidence>
<dbReference type="NCBIfam" id="TIGR02937">
    <property type="entry name" value="sigma70-ECF"/>
    <property type="match status" value="1"/>
</dbReference>
<dbReference type="PRINTS" id="PR00046">
    <property type="entry name" value="SIGMA70FCT"/>
</dbReference>
<evidence type="ECO:0000313" key="8">
    <source>
        <dbReference type="Proteomes" id="UP001596523"/>
    </source>
</evidence>
<dbReference type="InterPro" id="IPR013325">
    <property type="entry name" value="RNA_pol_sigma_r2"/>
</dbReference>
<dbReference type="SUPFAM" id="SSF88659">
    <property type="entry name" value="Sigma3 and sigma4 domains of RNA polymerase sigma factors"/>
    <property type="match status" value="2"/>
</dbReference>
<dbReference type="RefSeq" id="WP_381836803.1">
    <property type="nucleotide sequence ID" value="NZ_JBHTCF010000016.1"/>
</dbReference>
<name>A0ABW2JR49_9ACTN</name>
<keyword evidence="4" id="KW-0804">Transcription</keyword>
<evidence type="ECO:0000313" key="7">
    <source>
        <dbReference type="EMBL" id="MFC7308640.1"/>
    </source>
</evidence>
<evidence type="ECO:0000256" key="4">
    <source>
        <dbReference type="ARBA" id="ARBA00023163"/>
    </source>
</evidence>
<dbReference type="Proteomes" id="UP001596523">
    <property type="component" value="Unassembled WGS sequence"/>
</dbReference>
<feature type="domain" description="RNA polymerase sigma-70 region 2" evidence="5">
    <location>
        <begin position="48"/>
        <end position="110"/>
    </location>
</feature>
<proteinExistence type="predicted"/>
<keyword evidence="3" id="KW-0238">DNA-binding</keyword>